<reference evidence="9 11" key="1">
    <citation type="submission" date="2015-12" db="EMBL/GenBank/DDBJ databases">
        <title>Amycolatopsis regifaucium genome sequencing and assembly.</title>
        <authorList>
            <person name="Mayilraj S."/>
        </authorList>
    </citation>
    <scope>NUCLEOTIDE SEQUENCE [LARGE SCALE GENOMIC DNA]</scope>
    <source>
        <strain evidence="9 11">GY080</strain>
    </source>
</reference>
<accession>A0A154MMQ3</accession>
<dbReference type="PANTHER" id="PTHR38459:SF1">
    <property type="entry name" value="PROPHAGE BACTOPRENOL-LINKED GLUCOSE TRANSLOCASE HOMOLOG"/>
    <property type="match status" value="1"/>
</dbReference>
<keyword evidence="5 7" id="KW-0472">Membrane</keyword>
<gene>
    <name evidence="10" type="ORF">ATP06_0203055</name>
    <name evidence="9" type="ORF">AVL48_33385</name>
</gene>
<dbReference type="OrthoDB" id="3259601at2"/>
<comment type="similarity">
    <text evidence="2">Belongs to the GtrA family.</text>
</comment>
<dbReference type="Proteomes" id="UP000076321">
    <property type="component" value="Unassembled WGS sequence"/>
</dbReference>
<dbReference type="Pfam" id="PF04138">
    <property type="entry name" value="GtrA_DPMS_TM"/>
    <property type="match status" value="1"/>
</dbReference>
<dbReference type="Proteomes" id="UP000186883">
    <property type="component" value="Unassembled WGS sequence"/>
</dbReference>
<dbReference type="EMBL" id="LOBU02000002">
    <property type="protein sequence ID" value="OKA11134.1"/>
    <property type="molecule type" value="Genomic_DNA"/>
</dbReference>
<organism evidence="9 11">
    <name type="scientific">Amycolatopsis regifaucium</name>
    <dbReference type="NCBI Taxonomy" id="546365"/>
    <lineage>
        <taxon>Bacteria</taxon>
        <taxon>Bacillati</taxon>
        <taxon>Actinomycetota</taxon>
        <taxon>Actinomycetes</taxon>
        <taxon>Pseudonocardiales</taxon>
        <taxon>Pseudonocardiaceae</taxon>
        <taxon>Amycolatopsis</taxon>
    </lineage>
</organism>
<protein>
    <recommendedName>
        <fullName evidence="8">GtrA/DPMS transmembrane domain-containing protein</fullName>
    </recommendedName>
</protein>
<evidence type="ECO:0000256" key="3">
    <source>
        <dbReference type="ARBA" id="ARBA00022692"/>
    </source>
</evidence>
<evidence type="ECO:0000256" key="6">
    <source>
        <dbReference type="SAM" id="MobiDB-lite"/>
    </source>
</evidence>
<proteinExistence type="inferred from homology"/>
<keyword evidence="4 7" id="KW-1133">Transmembrane helix</keyword>
<evidence type="ECO:0000256" key="5">
    <source>
        <dbReference type="ARBA" id="ARBA00023136"/>
    </source>
</evidence>
<evidence type="ECO:0000256" key="2">
    <source>
        <dbReference type="ARBA" id="ARBA00009399"/>
    </source>
</evidence>
<dbReference type="GO" id="GO:0005886">
    <property type="term" value="C:plasma membrane"/>
    <property type="evidence" value="ECO:0007669"/>
    <property type="project" value="TreeGrafter"/>
</dbReference>
<dbReference type="AlphaFoldDB" id="A0A154MMQ3"/>
<feature type="transmembrane region" description="Helical" evidence="7">
    <location>
        <begin position="35"/>
        <end position="61"/>
    </location>
</feature>
<dbReference type="PANTHER" id="PTHR38459">
    <property type="entry name" value="PROPHAGE BACTOPRENOL-LINKED GLUCOSE TRANSLOCASE HOMOLOG"/>
    <property type="match status" value="1"/>
</dbReference>
<feature type="region of interest" description="Disordered" evidence="6">
    <location>
        <begin position="178"/>
        <end position="199"/>
    </location>
</feature>
<evidence type="ECO:0000313" key="10">
    <source>
        <dbReference type="EMBL" id="OKA11134.1"/>
    </source>
</evidence>
<dbReference type="GO" id="GO:0000271">
    <property type="term" value="P:polysaccharide biosynthetic process"/>
    <property type="evidence" value="ECO:0007669"/>
    <property type="project" value="InterPro"/>
</dbReference>
<comment type="subcellular location">
    <subcellularLocation>
        <location evidence="1">Membrane</location>
        <topology evidence="1">Multi-pass membrane protein</topology>
    </subcellularLocation>
</comment>
<feature type="transmembrane region" description="Helical" evidence="7">
    <location>
        <begin position="67"/>
        <end position="91"/>
    </location>
</feature>
<feature type="domain" description="GtrA/DPMS transmembrane" evidence="8">
    <location>
        <begin position="43"/>
        <end position="156"/>
    </location>
</feature>
<evidence type="ECO:0000313" key="11">
    <source>
        <dbReference type="Proteomes" id="UP000076321"/>
    </source>
</evidence>
<evidence type="ECO:0000256" key="4">
    <source>
        <dbReference type="ARBA" id="ARBA00022989"/>
    </source>
</evidence>
<dbReference type="InterPro" id="IPR051401">
    <property type="entry name" value="GtrA_CellWall_Glycosyl"/>
</dbReference>
<reference evidence="10 12" key="2">
    <citation type="submission" date="2016-11" db="EMBL/GenBank/DDBJ databases">
        <title>Genome sequencing of Amycolatopsis regifaucium.</title>
        <authorList>
            <person name="Mayilraj S."/>
            <person name="Kaur N."/>
        </authorList>
    </citation>
    <scope>NUCLEOTIDE SEQUENCE [LARGE SCALE GENOMIC DNA]</scope>
    <source>
        <strain evidence="10 12">GY080</strain>
    </source>
</reference>
<sequence>MADVHDAVRGKGFADHFADFCAAVVRRLPFGLSRLVAPSFLGFALINGFTFGIDLILLTLLRGWLGLPVWLAITLAYATAFGLSFVLNRGMNFRSHAPVGRQAVLYVAAIVVNYVAFLLGVGAGLAALGVDYRLSRLIAGACEGVFMYSVMRWVVFADSGRELEVEAAGEPDFAHARASRVEDADGPVGGPARAAEEPQ</sequence>
<evidence type="ECO:0000313" key="9">
    <source>
        <dbReference type="EMBL" id="KZB84669.1"/>
    </source>
</evidence>
<feature type="transmembrane region" description="Helical" evidence="7">
    <location>
        <begin position="103"/>
        <end position="128"/>
    </location>
</feature>
<evidence type="ECO:0000256" key="7">
    <source>
        <dbReference type="SAM" id="Phobius"/>
    </source>
</evidence>
<evidence type="ECO:0000259" key="8">
    <source>
        <dbReference type="Pfam" id="PF04138"/>
    </source>
</evidence>
<evidence type="ECO:0000313" key="12">
    <source>
        <dbReference type="Proteomes" id="UP000186883"/>
    </source>
</evidence>
<keyword evidence="12" id="KW-1185">Reference proteome</keyword>
<keyword evidence="3 7" id="KW-0812">Transmembrane</keyword>
<name>A0A154MMQ3_9PSEU</name>
<dbReference type="InterPro" id="IPR007267">
    <property type="entry name" value="GtrA_DPMS_TM"/>
</dbReference>
<evidence type="ECO:0000256" key="1">
    <source>
        <dbReference type="ARBA" id="ARBA00004141"/>
    </source>
</evidence>
<dbReference type="EMBL" id="LQCI01000014">
    <property type="protein sequence ID" value="KZB84669.1"/>
    <property type="molecule type" value="Genomic_DNA"/>
</dbReference>
<comment type="caution">
    <text evidence="9">The sequence shown here is derived from an EMBL/GenBank/DDBJ whole genome shotgun (WGS) entry which is preliminary data.</text>
</comment>
<feature type="transmembrane region" description="Helical" evidence="7">
    <location>
        <begin position="134"/>
        <end position="155"/>
    </location>
</feature>